<accession>A0A4C1ZEX4</accession>
<sequence length="76" mass="8269">MFVQFSEANVFIVENLEAAIRGAAAVSTDKSLCRQCLWTRSYGQIVVRIVALQAQVLWRAAGCAILLTEPQGNISA</sequence>
<proteinExistence type="predicted"/>
<evidence type="ECO:0000313" key="1">
    <source>
        <dbReference type="EMBL" id="GBP85952.1"/>
    </source>
</evidence>
<dbReference type="AlphaFoldDB" id="A0A4C1ZEX4"/>
<keyword evidence="2" id="KW-1185">Reference proteome</keyword>
<dbReference type="Proteomes" id="UP000299102">
    <property type="component" value="Unassembled WGS sequence"/>
</dbReference>
<reference evidence="1 2" key="1">
    <citation type="journal article" date="2019" name="Commun. Biol.">
        <title>The bagworm genome reveals a unique fibroin gene that provides high tensile strength.</title>
        <authorList>
            <person name="Kono N."/>
            <person name="Nakamura H."/>
            <person name="Ohtoshi R."/>
            <person name="Tomita M."/>
            <person name="Numata K."/>
            <person name="Arakawa K."/>
        </authorList>
    </citation>
    <scope>NUCLEOTIDE SEQUENCE [LARGE SCALE GENOMIC DNA]</scope>
</reference>
<gene>
    <name evidence="1" type="ORF">EVAR_62252_1</name>
</gene>
<evidence type="ECO:0000313" key="2">
    <source>
        <dbReference type="Proteomes" id="UP000299102"/>
    </source>
</evidence>
<dbReference type="EMBL" id="BGZK01001771">
    <property type="protein sequence ID" value="GBP85952.1"/>
    <property type="molecule type" value="Genomic_DNA"/>
</dbReference>
<protein>
    <submittedName>
        <fullName evidence="1">Uncharacterized protein</fullName>
    </submittedName>
</protein>
<name>A0A4C1ZEX4_EUMVA</name>
<comment type="caution">
    <text evidence="1">The sequence shown here is derived from an EMBL/GenBank/DDBJ whole genome shotgun (WGS) entry which is preliminary data.</text>
</comment>
<organism evidence="1 2">
    <name type="scientific">Eumeta variegata</name>
    <name type="common">Bagworm moth</name>
    <name type="synonym">Eumeta japonica</name>
    <dbReference type="NCBI Taxonomy" id="151549"/>
    <lineage>
        <taxon>Eukaryota</taxon>
        <taxon>Metazoa</taxon>
        <taxon>Ecdysozoa</taxon>
        <taxon>Arthropoda</taxon>
        <taxon>Hexapoda</taxon>
        <taxon>Insecta</taxon>
        <taxon>Pterygota</taxon>
        <taxon>Neoptera</taxon>
        <taxon>Endopterygota</taxon>
        <taxon>Lepidoptera</taxon>
        <taxon>Glossata</taxon>
        <taxon>Ditrysia</taxon>
        <taxon>Tineoidea</taxon>
        <taxon>Psychidae</taxon>
        <taxon>Oiketicinae</taxon>
        <taxon>Eumeta</taxon>
    </lineage>
</organism>